<dbReference type="PRINTS" id="PR00723">
    <property type="entry name" value="SUBTILISIN"/>
</dbReference>
<dbReference type="Pfam" id="PF00082">
    <property type="entry name" value="Peptidase_S8"/>
    <property type="match status" value="1"/>
</dbReference>
<dbReference type="PROSITE" id="PS00137">
    <property type="entry name" value="SUBTILASE_HIS"/>
    <property type="match status" value="1"/>
</dbReference>
<dbReference type="AlphaFoldDB" id="A0A2S6HWB4"/>
<sequence>MEFNYWSNGKKITLKKSESYRASKDNGYMESKYKSLTSNLKPKMTDLKNGIILETISQVSKTTSFSSKNQQEDDFLVLEAEDKTPMILTNQFIIQFEPDVTREEINKINDSNNVKIIENINWEENSYLVETTEGKAVSALEMANTYHESDKVIYAQPNFVRLLKPMAAISNDTYVNKQWALNNTGQTGGIAGEDIHISEAWEITKGNKDIIIAIIDEGVDYKHEDLNVSDKLVTGYDACYKRNDPTPKSADAHGTACAGIAAAKSNNNKGIAGVAPECKIMGIRIAYGVMEGGERLWVTDDAKIADGIIKSVDRGADVLSNSWGGGEDSQTITNAINYAKRNGRNGKGCVVCFAAGNDNGSVSFPGSLNNVITVAACNEYGERKSKTSKDGEYWWGSNYGPEVDVAAPGVHIFTTDIMKKDGYSSNNYVEDFNGTSAATPHVAGVAALVLSVAPELKASEVEEIIRNTADDIGAKGFDNYTGHGRINAFKAVSKAYEMHMHDLAGADDGLSS</sequence>
<dbReference type="PANTHER" id="PTHR42884:SF14">
    <property type="entry name" value="NEUROENDOCRINE CONVERTASE 1"/>
    <property type="match status" value="1"/>
</dbReference>
<feature type="active site" description="Charge relay system" evidence="4 5">
    <location>
        <position position="216"/>
    </location>
</feature>
<name>A0A2S6HWB4_9FIRM</name>
<evidence type="ECO:0000256" key="5">
    <source>
        <dbReference type="PROSITE-ProRule" id="PRU01240"/>
    </source>
</evidence>
<dbReference type="CDD" id="cd07498">
    <property type="entry name" value="Peptidases_S8_15"/>
    <property type="match status" value="1"/>
</dbReference>
<dbReference type="GO" id="GO:0004252">
    <property type="term" value="F:serine-type endopeptidase activity"/>
    <property type="evidence" value="ECO:0007669"/>
    <property type="project" value="UniProtKB-UniRule"/>
</dbReference>
<dbReference type="PROSITE" id="PS00138">
    <property type="entry name" value="SUBTILASE_SER"/>
    <property type="match status" value="1"/>
</dbReference>
<dbReference type="InterPro" id="IPR000209">
    <property type="entry name" value="Peptidase_S8/S53_dom"/>
</dbReference>
<dbReference type="InterPro" id="IPR022398">
    <property type="entry name" value="Peptidase_S8_His-AS"/>
</dbReference>
<gene>
    <name evidence="7" type="ORF">BXY41_103380</name>
</gene>
<dbReference type="OrthoDB" id="1489355at2"/>
<dbReference type="PROSITE" id="PS51892">
    <property type="entry name" value="SUBTILASE"/>
    <property type="match status" value="1"/>
</dbReference>
<dbReference type="InterPro" id="IPR034054">
    <property type="entry name" value="Pep_S8_PrcA"/>
</dbReference>
<comment type="caution">
    <text evidence="7">The sequence shown here is derived from an EMBL/GenBank/DDBJ whole genome shotgun (WGS) entry which is preliminary data.</text>
</comment>
<evidence type="ECO:0000313" key="7">
    <source>
        <dbReference type="EMBL" id="PPK82165.1"/>
    </source>
</evidence>
<dbReference type="GO" id="GO:0016020">
    <property type="term" value="C:membrane"/>
    <property type="evidence" value="ECO:0007669"/>
    <property type="project" value="TreeGrafter"/>
</dbReference>
<dbReference type="Gene3D" id="3.40.50.200">
    <property type="entry name" value="Peptidase S8/S53 domain"/>
    <property type="match status" value="1"/>
</dbReference>
<keyword evidence="1 5" id="KW-0645">Protease</keyword>
<organism evidence="7 8">
    <name type="scientific">Lacrimispora xylanisolvens</name>
    <dbReference type="NCBI Taxonomy" id="384636"/>
    <lineage>
        <taxon>Bacteria</taxon>
        <taxon>Bacillati</taxon>
        <taxon>Bacillota</taxon>
        <taxon>Clostridia</taxon>
        <taxon>Lachnospirales</taxon>
        <taxon>Lachnospiraceae</taxon>
        <taxon>Lacrimispora</taxon>
    </lineage>
</organism>
<feature type="active site" description="Charge relay system" evidence="4 5">
    <location>
        <position position="436"/>
    </location>
</feature>
<keyword evidence="2 5" id="KW-0378">Hydrolase</keyword>
<keyword evidence="8" id="KW-1185">Reference proteome</keyword>
<proteinExistence type="inferred from homology"/>
<dbReference type="EMBL" id="PTJA01000003">
    <property type="protein sequence ID" value="PPK82165.1"/>
    <property type="molecule type" value="Genomic_DNA"/>
</dbReference>
<accession>A0A2S6HWB4</accession>
<evidence type="ECO:0000256" key="4">
    <source>
        <dbReference type="PIRSR" id="PIRSR615500-1"/>
    </source>
</evidence>
<dbReference type="GO" id="GO:0016485">
    <property type="term" value="P:protein processing"/>
    <property type="evidence" value="ECO:0007669"/>
    <property type="project" value="TreeGrafter"/>
</dbReference>
<dbReference type="RefSeq" id="WP_104436213.1">
    <property type="nucleotide sequence ID" value="NZ_PTJA01000003.1"/>
</dbReference>
<feature type="domain" description="Peptidase S8/S53" evidence="6">
    <location>
        <begin position="208"/>
        <end position="484"/>
    </location>
</feature>
<evidence type="ECO:0000256" key="1">
    <source>
        <dbReference type="ARBA" id="ARBA00022670"/>
    </source>
</evidence>
<keyword evidence="3 5" id="KW-0720">Serine protease</keyword>
<comment type="similarity">
    <text evidence="5">Belongs to the peptidase S8 family.</text>
</comment>
<evidence type="ECO:0000259" key="6">
    <source>
        <dbReference type="Pfam" id="PF00082"/>
    </source>
</evidence>
<feature type="active site" description="Charge relay system" evidence="4 5">
    <location>
        <position position="253"/>
    </location>
</feature>
<evidence type="ECO:0000256" key="3">
    <source>
        <dbReference type="ARBA" id="ARBA00022825"/>
    </source>
</evidence>
<reference evidence="7 8" key="1">
    <citation type="submission" date="2018-02" db="EMBL/GenBank/DDBJ databases">
        <title>Genomic Encyclopedia of Archaeal and Bacterial Type Strains, Phase II (KMG-II): from individual species to whole genera.</title>
        <authorList>
            <person name="Goeker M."/>
        </authorList>
    </citation>
    <scope>NUCLEOTIDE SEQUENCE [LARGE SCALE GENOMIC DNA]</scope>
    <source>
        <strain evidence="7 8">DSM 3808</strain>
    </source>
</reference>
<dbReference type="Proteomes" id="UP000237749">
    <property type="component" value="Unassembled WGS sequence"/>
</dbReference>
<dbReference type="InterPro" id="IPR015500">
    <property type="entry name" value="Peptidase_S8_subtilisin-rel"/>
</dbReference>
<evidence type="ECO:0000313" key="8">
    <source>
        <dbReference type="Proteomes" id="UP000237749"/>
    </source>
</evidence>
<evidence type="ECO:0000256" key="2">
    <source>
        <dbReference type="ARBA" id="ARBA00022801"/>
    </source>
</evidence>
<dbReference type="InterPro" id="IPR036852">
    <property type="entry name" value="Peptidase_S8/S53_dom_sf"/>
</dbReference>
<dbReference type="PANTHER" id="PTHR42884">
    <property type="entry name" value="PROPROTEIN CONVERTASE SUBTILISIN/KEXIN-RELATED"/>
    <property type="match status" value="1"/>
</dbReference>
<protein>
    <submittedName>
        <fullName evidence="7">Subtilase family protein</fullName>
    </submittedName>
</protein>
<dbReference type="SUPFAM" id="SSF52743">
    <property type="entry name" value="Subtilisin-like"/>
    <property type="match status" value="1"/>
</dbReference>
<dbReference type="InterPro" id="IPR023828">
    <property type="entry name" value="Peptidase_S8_Ser-AS"/>
</dbReference>